<comment type="caution">
    <text evidence="2">The sequence shown here is derived from an EMBL/GenBank/DDBJ whole genome shotgun (WGS) entry which is preliminary data.</text>
</comment>
<accession>A0A2U3DS51</accession>
<evidence type="ECO:0000256" key="1">
    <source>
        <dbReference type="SAM" id="MobiDB-lite"/>
    </source>
</evidence>
<feature type="compositionally biased region" description="Low complexity" evidence="1">
    <location>
        <begin position="521"/>
        <end position="532"/>
    </location>
</feature>
<feature type="region of interest" description="Disordered" evidence="1">
    <location>
        <begin position="819"/>
        <end position="901"/>
    </location>
</feature>
<feature type="compositionally biased region" description="Basic and acidic residues" evidence="1">
    <location>
        <begin position="831"/>
        <end position="850"/>
    </location>
</feature>
<feature type="compositionally biased region" description="Basic and acidic residues" evidence="1">
    <location>
        <begin position="862"/>
        <end position="872"/>
    </location>
</feature>
<dbReference type="Proteomes" id="UP000245956">
    <property type="component" value="Unassembled WGS sequence"/>
</dbReference>
<proteinExistence type="predicted"/>
<feature type="region of interest" description="Disordered" evidence="1">
    <location>
        <begin position="436"/>
        <end position="532"/>
    </location>
</feature>
<name>A0A2U3DS51_PURLI</name>
<protein>
    <submittedName>
        <fullName evidence="2">Uncharacterized protein</fullName>
    </submittedName>
</protein>
<evidence type="ECO:0000313" key="3">
    <source>
        <dbReference type="Proteomes" id="UP000245956"/>
    </source>
</evidence>
<feature type="region of interest" description="Disordered" evidence="1">
    <location>
        <begin position="210"/>
        <end position="281"/>
    </location>
</feature>
<dbReference type="EMBL" id="LCWV01000039">
    <property type="protein sequence ID" value="PWI65065.1"/>
    <property type="molecule type" value="Genomic_DNA"/>
</dbReference>
<feature type="region of interest" description="Disordered" evidence="1">
    <location>
        <begin position="1"/>
        <end position="36"/>
    </location>
</feature>
<evidence type="ECO:0000313" key="2">
    <source>
        <dbReference type="EMBL" id="PWI65065.1"/>
    </source>
</evidence>
<gene>
    <name evidence="2" type="ORF">PCL_07477</name>
</gene>
<feature type="compositionally biased region" description="Basic and acidic residues" evidence="1">
    <location>
        <begin position="25"/>
        <end position="36"/>
    </location>
</feature>
<dbReference type="AlphaFoldDB" id="A0A2U3DS51"/>
<feature type="region of interest" description="Disordered" evidence="1">
    <location>
        <begin position="667"/>
        <end position="714"/>
    </location>
</feature>
<sequence>MSQDWSPPRRPDSPFPSFPSPTVGHKSERVARSDKGKNIASVNLNAANPSPPSFVSSWTYSPVTPLPVVLQDLIQAEHEKILHELSEIRHEIKELGVQLRDVEKLCKSNMDLQTVPTPEYEHEGRLAHVNAQLEEALERYATQSATDQSDLRKKIVGYSCELEQLEASYMARRENAEVAYNGRLGEVWESFCREVMKILGEAKMQEVLQKPLGKTKGARPKDDTSCSAPSGKRKYTLGFLPPRRQKKQRFGRQDKTSEENATASAHPIQGHGTRFGWGQRDQAANSTQCSSGVHAPSLTAGEVYLASWGQTGTPSAVLLLPTEKLHEVGIPSDYTMESLGLVDDVPSCYVYDHHKKSFRWRDGYEEGGPFVSKRYYPVIFFNGSTFLPKSPGKVTARWLPAGDLKVLDITDSAVRKLIGHASQVRKFLSEREKALAASNAKSEDGVQTLRRHESNRAVEQAPVVTSARPPEARGQVGRPSISQQPTHQNVESRRGGIPNIPTSRLLPGGTPNEGQKQPDLAASSSSTKTDASTLEYKALPNPESEGVQVTPKGASLPDHILQHAANTSIRIPPALRDRPNTEVTPWVESKKTAYAKALHVMDRSHREIEVLDSLWRRRAQAGNPLKGQELQQYHLRREQQWNVYANAGRWMEDFKKRYLESTSPAARGTAASIHQPAVSPATVGVTQSEPQGTDAHGKPTSSSPGPISTPDNGLTTIEEVAGASSHFIDASRTGTTVKMSRPTPDGAVHQEGMDYQTKTHPEKNARGPVLSLETEQCASNAQNDVATGSSIGLRRNTSNLASIAEAGLQVMQSATSTKDASSTEACSQTTRHVELQTWSEDRPRSDEQHGPRAPAIPSTDRVGLHRGEDVNRGRAPARTPRQWNHVNGLRLHSPHALPSGN</sequence>
<feature type="compositionally biased region" description="Low complexity" evidence="1">
    <location>
        <begin position="699"/>
        <end position="710"/>
    </location>
</feature>
<organism evidence="2 3">
    <name type="scientific">Purpureocillium lilacinum</name>
    <name type="common">Paecilomyces lilacinus</name>
    <dbReference type="NCBI Taxonomy" id="33203"/>
    <lineage>
        <taxon>Eukaryota</taxon>
        <taxon>Fungi</taxon>
        <taxon>Dikarya</taxon>
        <taxon>Ascomycota</taxon>
        <taxon>Pezizomycotina</taxon>
        <taxon>Sordariomycetes</taxon>
        <taxon>Hypocreomycetidae</taxon>
        <taxon>Hypocreales</taxon>
        <taxon>Ophiocordycipitaceae</taxon>
        <taxon>Purpureocillium</taxon>
    </lineage>
</organism>
<feature type="compositionally biased region" description="Polar residues" evidence="1">
    <location>
        <begin position="480"/>
        <end position="489"/>
    </location>
</feature>
<feature type="compositionally biased region" description="Polar residues" evidence="1">
    <location>
        <begin position="819"/>
        <end position="830"/>
    </location>
</feature>
<reference evidence="2 3" key="1">
    <citation type="journal article" date="2016" name="Front. Microbiol.">
        <title>Genome and transcriptome sequences reveal the specific parasitism of the nematophagous Purpureocillium lilacinum 36-1.</title>
        <authorList>
            <person name="Xie J."/>
            <person name="Li S."/>
            <person name="Mo C."/>
            <person name="Xiao X."/>
            <person name="Peng D."/>
            <person name="Wang G."/>
            <person name="Xiao Y."/>
        </authorList>
    </citation>
    <scope>NUCLEOTIDE SEQUENCE [LARGE SCALE GENOMIC DNA]</scope>
    <source>
        <strain evidence="2 3">36-1</strain>
    </source>
</reference>